<gene>
    <name evidence="2" type="ORF">BCR34DRAFT_481547</name>
</gene>
<dbReference type="OrthoDB" id="10265389at2759"/>
<accession>A0A1Y1ZSH1</accession>
<dbReference type="Proteomes" id="UP000193144">
    <property type="component" value="Unassembled WGS sequence"/>
</dbReference>
<keyword evidence="3" id="KW-1185">Reference proteome</keyword>
<evidence type="ECO:0000313" key="3">
    <source>
        <dbReference type="Proteomes" id="UP000193144"/>
    </source>
</evidence>
<dbReference type="InterPro" id="IPR019312">
    <property type="entry name" value="CNOT11"/>
</dbReference>
<dbReference type="GO" id="GO:0030014">
    <property type="term" value="C:CCR4-NOT complex"/>
    <property type="evidence" value="ECO:0007669"/>
    <property type="project" value="InterPro"/>
</dbReference>
<dbReference type="STRING" id="1231657.A0A1Y1ZSH1"/>
<comment type="caution">
    <text evidence="2">The sequence shown here is derived from an EMBL/GenBank/DDBJ whole genome shotgun (WGS) entry which is preliminary data.</text>
</comment>
<dbReference type="AlphaFoldDB" id="A0A1Y1ZSH1"/>
<proteinExistence type="predicted"/>
<protein>
    <submittedName>
        <fullName evidence="2">Uncharacterized protein</fullName>
    </submittedName>
</protein>
<sequence length="371" mass="42498">MDTSAELTADEIVGLRDAQSTFEQSAKRFEDLRQRAGIAFSGVFEESLRLKNTLDHYEATARFDPKWTHLSVLLNCEYQLYTLNRGTPLRYNPFLSHWVEALQRLSQPPSEHETLFKIDGPVPATDMRAVRIEMIKSLLRADDPSQFSRFSPKVLYDSVVEQKKNSPFEIEPYIRMLEEEGIYERTASSPVAQGKLKQAVDSSNSQPLNDRQQWSQYMLSRMEMDPKSAVDELTHLPVELAYLDFLTTLVQNQTLQKLDIPASPVIRDYIQHALRLAEHMGEHPRATPASVPESSNSAVNGGAEDGEHGRAAQTRTIKLLLLFLRNLIRKALIPPEDIYFEIQEICVRYVWIREVREFRAFIEEGEDGEEG</sequence>
<evidence type="ECO:0000256" key="1">
    <source>
        <dbReference type="SAM" id="MobiDB-lite"/>
    </source>
</evidence>
<dbReference type="EMBL" id="MCFA01000044">
    <property type="protein sequence ID" value="ORY13212.1"/>
    <property type="molecule type" value="Genomic_DNA"/>
</dbReference>
<organism evidence="2 3">
    <name type="scientific">Clohesyomyces aquaticus</name>
    <dbReference type="NCBI Taxonomy" id="1231657"/>
    <lineage>
        <taxon>Eukaryota</taxon>
        <taxon>Fungi</taxon>
        <taxon>Dikarya</taxon>
        <taxon>Ascomycota</taxon>
        <taxon>Pezizomycotina</taxon>
        <taxon>Dothideomycetes</taxon>
        <taxon>Pleosporomycetidae</taxon>
        <taxon>Pleosporales</taxon>
        <taxon>Lindgomycetaceae</taxon>
        <taxon>Clohesyomyces</taxon>
    </lineage>
</organism>
<name>A0A1Y1ZSH1_9PLEO</name>
<feature type="region of interest" description="Disordered" evidence="1">
    <location>
        <begin position="282"/>
        <end position="310"/>
    </location>
</feature>
<dbReference type="Pfam" id="PF10155">
    <property type="entry name" value="CNOT11"/>
    <property type="match status" value="1"/>
</dbReference>
<evidence type="ECO:0000313" key="2">
    <source>
        <dbReference type="EMBL" id="ORY13212.1"/>
    </source>
</evidence>
<reference evidence="2 3" key="1">
    <citation type="submission" date="2016-07" db="EMBL/GenBank/DDBJ databases">
        <title>Pervasive Adenine N6-methylation of Active Genes in Fungi.</title>
        <authorList>
            <consortium name="DOE Joint Genome Institute"/>
            <person name="Mondo S.J."/>
            <person name="Dannebaum R.O."/>
            <person name="Kuo R.C."/>
            <person name="Labutti K."/>
            <person name="Haridas S."/>
            <person name="Kuo A."/>
            <person name="Salamov A."/>
            <person name="Ahrendt S.R."/>
            <person name="Lipzen A."/>
            <person name="Sullivan W."/>
            <person name="Andreopoulos W.B."/>
            <person name="Clum A."/>
            <person name="Lindquist E."/>
            <person name="Daum C."/>
            <person name="Ramamoorthy G.K."/>
            <person name="Gryganskyi A."/>
            <person name="Culley D."/>
            <person name="Magnuson J.K."/>
            <person name="James T.Y."/>
            <person name="O'Malley M.A."/>
            <person name="Stajich J.E."/>
            <person name="Spatafora J.W."/>
            <person name="Visel A."/>
            <person name="Grigoriev I.V."/>
        </authorList>
    </citation>
    <scope>NUCLEOTIDE SEQUENCE [LARGE SCALE GENOMIC DNA]</scope>
    <source>
        <strain evidence="2 3">CBS 115471</strain>
    </source>
</reference>